<comment type="similarity">
    <text evidence="1 7">Belongs to the peptidase A1 family.</text>
</comment>
<evidence type="ECO:0000313" key="9">
    <source>
        <dbReference type="EMBL" id="KAF8433190.1"/>
    </source>
</evidence>
<sequence length="436" mass="45127">MRSLTSGRDLTELGHIAKGQRDAVMNKYAIQPLRRKRSSGYNLIVDQQYDSGYYGSLAIGTPLTSFNVILDTGSSDLWVAGSSCGSACNGLSMFNPSSSSTFKNLTSSFTIQYGSGAAAGSIGQDVVEMAGLSVSNQGFAVVDQLTANLLSAPVSGLLGLAWATIASSGQTPFWQTLASSGAMDSALFAVQLRRYSNASNPNVLEPGGEITLGYTNSSLYTGSIDYINVSGTPSYWLLALQSLTVQGTAITAGIGASAAIDTGTTNIAGPTDAIAAIYAQIPNSSPATGQWVGYYQYPCSTTVTVTFSFGGQSWTMSPADFMYTSISTTECIGAFFDIGSTAGSSTTPSWIIGDAFLKNVYSVFRYNPASVGFAALSDISLAENGVNGAVPSPTIGSVAAAISNTSGAAPRVSFGLARGVVQVVVGLFVTMTLWML</sequence>
<dbReference type="PANTHER" id="PTHR47966:SF6">
    <property type="entry name" value="PEPTIDASE A1 DOMAIN-CONTAINING PROTEIN"/>
    <property type="match status" value="1"/>
</dbReference>
<dbReference type="AlphaFoldDB" id="A0AAD4BL47"/>
<keyword evidence="10" id="KW-1185">Reference proteome</keyword>
<dbReference type="InterPro" id="IPR034164">
    <property type="entry name" value="Pepsin-like_dom"/>
</dbReference>
<comment type="caution">
    <text evidence="9">The sequence shown here is derived from an EMBL/GenBank/DDBJ whole genome shotgun (WGS) entry which is preliminary data.</text>
</comment>
<proteinExistence type="inferred from homology"/>
<keyword evidence="4 7" id="KW-0378">Hydrolase</keyword>
<dbReference type="CDD" id="cd05471">
    <property type="entry name" value="pepsin_like"/>
    <property type="match status" value="1"/>
</dbReference>
<dbReference type="GO" id="GO:0004190">
    <property type="term" value="F:aspartic-type endopeptidase activity"/>
    <property type="evidence" value="ECO:0007669"/>
    <property type="project" value="UniProtKB-KW"/>
</dbReference>
<accession>A0AAD4BL47</accession>
<feature type="active site" evidence="5">
    <location>
        <position position="261"/>
    </location>
</feature>
<evidence type="ECO:0000256" key="2">
    <source>
        <dbReference type="ARBA" id="ARBA00022670"/>
    </source>
</evidence>
<name>A0AAD4BL47_BOLED</name>
<evidence type="ECO:0000256" key="1">
    <source>
        <dbReference type="ARBA" id="ARBA00007447"/>
    </source>
</evidence>
<dbReference type="EMBL" id="WHUW01000035">
    <property type="protein sequence ID" value="KAF8433190.1"/>
    <property type="molecule type" value="Genomic_DNA"/>
</dbReference>
<evidence type="ECO:0000256" key="7">
    <source>
        <dbReference type="RuleBase" id="RU000454"/>
    </source>
</evidence>
<evidence type="ECO:0000313" key="10">
    <source>
        <dbReference type="Proteomes" id="UP001194468"/>
    </source>
</evidence>
<keyword evidence="2 7" id="KW-0645">Protease</keyword>
<feature type="domain" description="Peptidase A1" evidence="8">
    <location>
        <begin position="53"/>
        <end position="374"/>
    </location>
</feature>
<dbReference type="InterPro" id="IPR001969">
    <property type="entry name" value="Aspartic_peptidase_AS"/>
</dbReference>
<dbReference type="SUPFAM" id="SSF50630">
    <property type="entry name" value="Acid proteases"/>
    <property type="match status" value="1"/>
</dbReference>
<evidence type="ECO:0000256" key="6">
    <source>
        <dbReference type="PIRSR" id="PIRSR601461-2"/>
    </source>
</evidence>
<dbReference type="InterPro" id="IPR021109">
    <property type="entry name" value="Peptidase_aspartic_dom_sf"/>
</dbReference>
<dbReference type="PANTHER" id="PTHR47966">
    <property type="entry name" value="BETA-SITE APP-CLEAVING ENZYME, ISOFORM A-RELATED"/>
    <property type="match status" value="1"/>
</dbReference>
<dbReference type="PROSITE" id="PS51767">
    <property type="entry name" value="PEPTIDASE_A1"/>
    <property type="match status" value="1"/>
</dbReference>
<keyword evidence="6" id="KW-1015">Disulfide bond</keyword>
<reference evidence="9" key="2">
    <citation type="journal article" date="2020" name="Nat. Commun.">
        <title>Large-scale genome sequencing of mycorrhizal fungi provides insights into the early evolution of symbiotic traits.</title>
        <authorList>
            <person name="Miyauchi S."/>
            <person name="Kiss E."/>
            <person name="Kuo A."/>
            <person name="Drula E."/>
            <person name="Kohler A."/>
            <person name="Sanchez-Garcia M."/>
            <person name="Morin E."/>
            <person name="Andreopoulos B."/>
            <person name="Barry K.W."/>
            <person name="Bonito G."/>
            <person name="Buee M."/>
            <person name="Carver A."/>
            <person name="Chen C."/>
            <person name="Cichocki N."/>
            <person name="Clum A."/>
            <person name="Culley D."/>
            <person name="Crous P.W."/>
            <person name="Fauchery L."/>
            <person name="Girlanda M."/>
            <person name="Hayes R.D."/>
            <person name="Keri Z."/>
            <person name="LaButti K."/>
            <person name="Lipzen A."/>
            <person name="Lombard V."/>
            <person name="Magnuson J."/>
            <person name="Maillard F."/>
            <person name="Murat C."/>
            <person name="Nolan M."/>
            <person name="Ohm R.A."/>
            <person name="Pangilinan J."/>
            <person name="Pereira M.F."/>
            <person name="Perotto S."/>
            <person name="Peter M."/>
            <person name="Pfister S."/>
            <person name="Riley R."/>
            <person name="Sitrit Y."/>
            <person name="Stielow J.B."/>
            <person name="Szollosi G."/>
            <person name="Zifcakova L."/>
            <person name="Stursova M."/>
            <person name="Spatafora J.W."/>
            <person name="Tedersoo L."/>
            <person name="Vaario L.M."/>
            <person name="Yamada A."/>
            <person name="Yan M."/>
            <person name="Wang P."/>
            <person name="Xu J."/>
            <person name="Bruns T."/>
            <person name="Baldrian P."/>
            <person name="Vilgalys R."/>
            <person name="Dunand C."/>
            <person name="Henrissat B."/>
            <person name="Grigoriev I.V."/>
            <person name="Hibbett D."/>
            <person name="Nagy L.G."/>
            <person name="Martin F.M."/>
        </authorList>
    </citation>
    <scope>NUCLEOTIDE SEQUENCE</scope>
    <source>
        <strain evidence="9">BED1</strain>
    </source>
</reference>
<dbReference type="InterPro" id="IPR033121">
    <property type="entry name" value="PEPTIDASE_A1"/>
</dbReference>
<protein>
    <submittedName>
        <fullName evidence="9">Acid protease</fullName>
    </submittedName>
</protein>
<evidence type="ECO:0000256" key="3">
    <source>
        <dbReference type="ARBA" id="ARBA00022750"/>
    </source>
</evidence>
<evidence type="ECO:0000256" key="5">
    <source>
        <dbReference type="PIRSR" id="PIRSR601461-1"/>
    </source>
</evidence>
<dbReference type="Proteomes" id="UP001194468">
    <property type="component" value="Unassembled WGS sequence"/>
</dbReference>
<gene>
    <name evidence="9" type="ORF">L210DRAFT_3412448</name>
</gene>
<feature type="active site" evidence="5">
    <location>
        <position position="71"/>
    </location>
</feature>
<dbReference type="InterPro" id="IPR001461">
    <property type="entry name" value="Aspartic_peptidase_A1"/>
</dbReference>
<dbReference type="PRINTS" id="PR00792">
    <property type="entry name" value="PEPSIN"/>
</dbReference>
<evidence type="ECO:0000259" key="8">
    <source>
        <dbReference type="PROSITE" id="PS51767"/>
    </source>
</evidence>
<organism evidence="9 10">
    <name type="scientific">Boletus edulis BED1</name>
    <dbReference type="NCBI Taxonomy" id="1328754"/>
    <lineage>
        <taxon>Eukaryota</taxon>
        <taxon>Fungi</taxon>
        <taxon>Dikarya</taxon>
        <taxon>Basidiomycota</taxon>
        <taxon>Agaricomycotina</taxon>
        <taxon>Agaricomycetes</taxon>
        <taxon>Agaricomycetidae</taxon>
        <taxon>Boletales</taxon>
        <taxon>Boletineae</taxon>
        <taxon>Boletaceae</taxon>
        <taxon>Boletoideae</taxon>
        <taxon>Boletus</taxon>
    </lineage>
</organism>
<dbReference type="Gene3D" id="2.40.70.10">
    <property type="entry name" value="Acid Proteases"/>
    <property type="match status" value="2"/>
</dbReference>
<dbReference type="FunFam" id="2.40.70.10:FF:000115">
    <property type="entry name" value="Lysosomal aspartic protease"/>
    <property type="match status" value="1"/>
</dbReference>
<dbReference type="PROSITE" id="PS00141">
    <property type="entry name" value="ASP_PROTEASE"/>
    <property type="match status" value="2"/>
</dbReference>
<dbReference type="GO" id="GO:0006508">
    <property type="term" value="P:proteolysis"/>
    <property type="evidence" value="ECO:0007669"/>
    <property type="project" value="UniProtKB-KW"/>
</dbReference>
<reference evidence="9" key="1">
    <citation type="submission" date="2019-10" db="EMBL/GenBank/DDBJ databases">
        <authorList>
            <consortium name="DOE Joint Genome Institute"/>
            <person name="Kuo A."/>
            <person name="Miyauchi S."/>
            <person name="Kiss E."/>
            <person name="Drula E."/>
            <person name="Kohler A."/>
            <person name="Sanchez-Garcia M."/>
            <person name="Andreopoulos B."/>
            <person name="Barry K.W."/>
            <person name="Bonito G."/>
            <person name="Buee M."/>
            <person name="Carver A."/>
            <person name="Chen C."/>
            <person name="Cichocki N."/>
            <person name="Clum A."/>
            <person name="Culley D."/>
            <person name="Crous P.W."/>
            <person name="Fauchery L."/>
            <person name="Girlanda M."/>
            <person name="Hayes R."/>
            <person name="Keri Z."/>
            <person name="LaButti K."/>
            <person name="Lipzen A."/>
            <person name="Lombard V."/>
            <person name="Magnuson J."/>
            <person name="Maillard F."/>
            <person name="Morin E."/>
            <person name="Murat C."/>
            <person name="Nolan M."/>
            <person name="Ohm R."/>
            <person name="Pangilinan J."/>
            <person name="Pereira M."/>
            <person name="Perotto S."/>
            <person name="Peter M."/>
            <person name="Riley R."/>
            <person name="Sitrit Y."/>
            <person name="Stielow B."/>
            <person name="Szollosi G."/>
            <person name="Zifcakova L."/>
            <person name="Stursova M."/>
            <person name="Spatafora J.W."/>
            <person name="Tedersoo L."/>
            <person name="Vaario L.-M."/>
            <person name="Yamada A."/>
            <person name="Yan M."/>
            <person name="Wang P."/>
            <person name="Xu J."/>
            <person name="Bruns T."/>
            <person name="Baldrian P."/>
            <person name="Vilgalys R."/>
            <person name="Henrissat B."/>
            <person name="Grigoriev I.V."/>
            <person name="Hibbett D."/>
            <person name="Nagy L.G."/>
            <person name="Martin F.M."/>
        </authorList>
    </citation>
    <scope>NUCLEOTIDE SEQUENCE</scope>
    <source>
        <strain evidence="9">BED1</strain>
    </source>
</reference>
<feature type="disulfide bond" evidence="6">
    <location>
        <begin position="84"/>
        <end position="88"/>
    </location>
</feature>
<keyword evidence="3 7" id="KW-0064">Aspartyl protease</keyword>
<dbReference type="Pfam" id="PF00026">
    <property type="entry name" value="Asp"/>
    <property type="match status" value="1"/>
</dbReference>
<evidence type="ECO:0000256" key="4">
    <source>
        <dbReference type="ARBA" id="ARBA00022801"/>
    </source>
</evidence>